<feature type="domain" description="Peptidase metallopeptidase" evidence="9">
    <location>
        <begin position="87"/>
        <end position="246"/>
    </location>
</feature>
<accession>A0A0S3Q285</accession>
<protein>
    <submittedName>
        <fullName evidence="10">Matrix metalloproteinase</fullName>
    </submittedName>
</protein>
<evidence type="ECO:0000256" key="4">
    <source>
        <dbReference type="ARBA" id="ARBA00022801"/>
    </source>
</evidence>
<dbReference type="GO" id="GO:0006508">
    <property type="term" value="P:proteolysis"/>
    <property type="evidence" value="ECO:0007669"/>
    <property type="project" value="UniProtKB-KW"/>
</dbReference>
<dbReference type="Gene3D" id="3.40.390.10">
    <property type="entry name" value="Collagenase (Catalytic Domain)"/>
    <property type="match status" value="1"/>
</dbReference>
<dbReference type="InterPro" id="IPR024079">
    <property type="entry name" value="MetalloPept_cat_dom_sf"/>
</dbReference>
<keyword evidence="2" id="KW-0645">Protease</keyword>
<feature type="binding site" evidence="8">
    <location>
        <position position="220"/>
    </location>
    <ligand>
        <name>Zn(2+)</name>
        <dbReference type="ChEBI" id="CHEBI:29105"/>
        <label>2</label>
        <note>catalytic</note>
    </ligand>
</feature>
<dbReference type="Pfam" id="PF00413">
    <property type="entry name" value="Peptidase_M10"/>
    <property type="match status" value="1"/>
</dbReference>
<dbReference type="PRINTS" id="PR00138">
    <property type="entry name" value="MATRIXIN"/>
</dbReference>
<keyword evidence="5 8" id="KW-0862">Zinc</keyword>
<evidence type="ECO:0000256" key="6">
    <source>
        <dbReference type="ARBA" id="ARBA00023049"/>
    </source>
</evidence>
<feature type="binding site" evidence="8">
    <location>
        <position position="176"/>
    </location>
    <ligand>
        <name>Zn(2+)</name>
        <dbReference type="ChEBI" id="CHEBI:29105"/>
        <label>1</label>
    </ligand>
</feature>
<feature type="binding site" evidence="8">
    <location>
        <position position="151"/>
    </location>
    <ligand>
        <name>Zn(2+)</name>
        <dbReference type="ChEBI" id="CHEBI:29105"/>
        <label>1</label>
    </ligand>
</feature>
<organism evidence="10">
    <name type="scientific">Osedax japonicus</name>
    <dbReference type="NCBI Taxonomy" id="385425"/>
    <lineage>
        <taxon>Eukaryota</taxon>
        <taxon>Metazoa</taxon>
        <taxon>Spiralia</taxon>
        <taxon>Lophotrochozoa</taxon>
        <taxon>Annelida</taxon>
        <taxon>Polychaeta</taxon>
        <taxon>Sedentaria</taxon>
        <taxon>Canalipalpata</taxon>
        <taxon>Sabellida</taxon>
        <taxon>Siboglinidae</taxon>
        <taxon>Osedax</taxon>
    </lineage>
</organism>
<dbReference type="InterPro" id="IPR001818">
    <property type="entry name" value="Pept_M10_metallopeptidase"/>
</dbReference>
<dbReference type="CDD" id="cd04278">
    <property type="entry name" value="ZnMc_MMP"/>
    <property type="match status" value="1"/>
</dbReference>
<reference evidence="10" key="1">
    <citation type="submission" date="2015-05" db="EMBL/GenBank/DDBJ databases">
        <title>Function and evolution of the root in the bone-eating worm Osedax japonicus.</title>
        <authorList>
            <person name="Miyamoto N."/>
            <person name="Yoshida M."/>
            <person name="Koga H."/>
            <person name="Fujiwara Y."/>
        </authorList>
    </citation>
    <scope>NUCLEOTIDE SEQUENCE</scope>
</reference>
<comment type="cofactor">
    <cofactor evidence="8">
        <name>Ca(2+)</name>
        <dbReference type="ChEBI" id="CHEBI:29108"/>
    </cofactor>
    <text evidence="8">Can bind about 5 Ca(2+) ions per subunit.</text>
</comment>
<dbReference type="GO" id="GO:0005615">
    <property type="term" value="C:extracellular space"/>
    <property type="evidence" value="ECO:0007669"/>
    <property type="project" value="TreeGrafter"/>
</dbReference>
<evidence type="ECO:0000256" key="3">
    <source>
        <dbReference type="ARBA" id="ARBA00022723"/>
    </source>
</evidence>
<dbReference type="InterPro" id="IPR021190">
    <property type="entry name" value="Pept_M10A"/>
</dbReference>
<evidence type="ECO:0000313" key="10">
    <source>
        <dbReference type="EMBL" id="BAT62458.1"/>
    </source>
</evidence>
<feature type="binding site" evidence="8">
    <location>
        <position position="153"/>
    </location>
    <ligand>
        <name>Zn(2+)</name>
        <dbReference type="ChEBI" id="CHEBI:29105"/>
        <label>1</label>
    </ligand>
</feature>
<evidence type="ECO:0000256" key="2">
    <source>
        <dbReference type="ARBA" id="ARBA00022670"/>
    </source>
</evidence>
<feature type="binding site" evidence="8">
    <location>
        <position position="158"/>
    </location>
    <ligand>
        <name>Ca(2+)</name>
        <dbReference type="ChEBI" id="CHEBI:29108"/>
        <label>3</label>
    </ligand>
</feature>
<dbReference type="InterPro" id="IPR036365">
    <property type="entry name" value="PGBD-like_sf"/>
</dbReference>
<dbReference type="GO" id="GO:0030574">
    <property type="term" value="P:collagen catabolic process"/>
    <property type="evidence" value="ECO:0007669"/>
    <property type="project" value="TreeGrafter"/>
</dbReference>
<dbReference type="AlphaFoldDB" id="A0A0S3Q285"/>
<name>A0A0S3Q285_9ANNE</name>
<dbReference type="EMBL" id="LC056006">
    <property type="protein sequence ID" value="BAT62458.1"/>
    <property type="molecule type" value="mRNA"/>
</dbReference>
<evidence type="ECO:0000259" key="9">
    <source>
        <dbReference type="SMART" id="SM00235"/>
    </source>
</evidence>
<comment type="similarity">
    <text evidence="1">Belongs to the peptidase M10A family.</text>
</comment>
<proteinExistence type="evidence at transcript level"/>
<evidence type="ECO:0000256" key="5">
    <source>
        <dbReference type="ARBA" id="ARBA00022833"/>
    </source>
</evidence>
<comment type="cofactor">
    <cofactor evidence="8">
        <name>Zn(2+)</name>
        <dbReference type="ChEBI" id="CHEBI:29105"/>
    </cofactor>
    <text evidence="8">Binds 2 Zn(2+) ions per subunit.</text>
</comment>
<keyword evidence="4" id="KW-0378">Hydrolase</keyword>
<keyword evidence="6" id="KW-0482">Metalloprotease</keyword>
<dbReference type="GO" id="GO:0004222">
    <property type="term" value="F:metalloendopeptidase activity"/>
    <property type="evidence" value="ECO:0007669"/>
    <property type="project" value="InterPro"/>
</dbReference>
<feature type="active site" evidence="7">
    <location>
        <position position="203"/>
    </location>
</feature>
<feature type="binding site" evidence="8">
    <location>
        <position position="181"/>
    </location>
    <ligand>
        <name>Ca(2+)</name>
        <dbReference type="ChEBI" id="CHEBI:29108"/>
        <label>3</label>
    </ligand>
</feature>
<feature type="non-terminal residue" evidence="10">
    <location>
        <position position="1"/>
    </location>
</feature>
<dbReference type="PANTHER" id="PTHR10201">
    <property type="entry name" value="MATRIX METALLOPROTEINASE"/>
    <property type="match status" value="1"/>
</dbReference>
<dbReference type="GO" id="GO:0030198">
    <property type="term" value="P:extracellular matrix organization"/>
    <property type="evidence" value="ECO:0007669"/>
    <property type="project" value="TreeGrafter"/>
</dbReference>
<feature type="binding site" evidence="8">
    <location>
        <position position="181"/>
    </location>
    <ligand>
        <name>Ca(2+)</name>
        <dbReference type="ChEBI" id="CHEBI:29108"/>
        <label>1</label>
    </ligand>
</feature>
<dbReference type="SUPFAM" id="SSF55486">
    <property type="entry name" value="Metalloproteases ('zincins'), catalytic domain"/>
    <property type="match status" value="1"/>
</dbReference>
<dbReference type="PANTHER" id="PTHR10201:SF331">
    <property type="entry name" value="MATRIX METALLOPROTEINASE-14-LIKE ISOFORM X1"/>
    <property type="match status" value="1"/>
</dbReference>
<dbReference type="SMART" id="SM00235">
    <property type="entry name" value="ZnMc"/>
    <property type="match status" value="1"/>
</dbReference>
<gene>
    <name evidence="10" type="primary">Oja-mmp21</name>
</gene>
<feature type="binding site" evidence="8">
    <location>
        <position position="178"/>
    </location>
    <ligand>
        <name>Ca(2+)</name>
        <dbReference type="ChEBI" id="CHEBI:29108"/>
        <label>3</label>
    </ligand>
</feature>
<dbReference type="GO" id="GO:0031012">
    <property type="term" value="C:extracellular matrix"/>
    <property type="evidence" value="ECO:0007669"/>
    <property type="project" value="InterPro"/>
</dbReference>
<evidence type="ECO:0000256" key="8">
    <source>
        <dbReference type="PIRSR" id="PIRSR621190-2"/>
    </source>
</evidence>
<feature type="binding site" evidence="8">
    <location>
        <position position="212"/>
    </location>
    <ligand>
        <name>Zn(2+)</name>
        <dbReference type="ChEBI" id="CHEBI:29105"/>
        <label>2</label>
        <note>catalytic</note>
    </ligand>
</feature>
<dbReference type="SUPFAM" id="SSF47090">
    <property type="entry name" value="PGBD-like"/>
    <property type="match status" value="1"/>
</dbReference>
<feature type="binding site" evidence="8">
    <location>
        <position position="206"/>
    </location>
    <ligand>
        <name>Zn(2+)</name>
        <dbReference type="ChEBI" id="CHEBI:29105"/>
        <label>2</label>
        <note>catalytic</note>
    </ligand>
</feature>
<keyword evidence="3 8" id="KW-0479">Metal-binding</keyword>
<keyword evidence="8" id="KW-0106">Calcium</keyword>
<evidence type="ECO:0000256" key="1">
    <source>
        <dbReference type="ARBA" id="ARBA00010370"/>
    </source>
</evidence>
<dbReference type="GO" id="GO:0008270">
    <property type="term" value="F:zinc ion binding"/>
    <property type="evidence" value="ECO:0007669"/>
    <property type="project" value="InterPro"/>
</dbReference>
<feature type="binding site" description="in inhibited form" evidence="8">
    <location>
        <position position="64"/>
    </location>
    <ligand>
        <name>Zn(2+)</name>
        <dbReference type="ChEBI" id="CHEBI:29105"/>
        <label>2</label>
        <note>catalytic</note>
    </ligand>
</feature>
<dbReference type="InterPro" id="IPR006026">
    <property type="entry name" value="Peptidase_Metallo"/>
</dbReference>
<feature type="binding site" evidence="8">
    <location>
        <position position="166"/>
    </location>
    <ligand>
        <name>Zn(2+)</name>
        <dbReference type="ChEBI" id="CHEBI:29105"/>
        <label>1</label>
    </ligand>
</feature>
<feature type="binding site" evidence="8">
    <location>
        <position position="141"/>
    </location>
    <ligand>
        <name>Ca(2+)</name>
        <dbReference type="ChEBI" id="CHEBI:29108"/>
        <label>2</label>
    </ligand>
</feature>
<sequence>SPVKSENHLTYLRNYGYLPAVQNDLVEDESAVYRAISDFQIMAGIKQTGVMNAETEYWMSKPRCGHHDQKTNLLTALQKRVRRYTLMGTTWHHTTLTYKITRYTQKLSRADVDRAVAKAFKYWGDVTPLKFRKVSPNAHSDINIQFVEGDHGDGSPFDGPLGILAHAFQPENGNAHFDNSEKWVMDSGRSYDEFNVMQVMCHEFGHLLGMGHSQNSKALMAPFYNYISPFHLHDDDIRGIQSMYGR</sequence>
<dbReference type="InterPro" id="IPR033739">
    <property type="entry name" value="M10A_MMP"/>
</dbReference>
<feature type="binding site" evidence="8">
    <location>
        <position position="159"/>
    </location>
    <ligand>
        <name>Ca(2+)</name>
        <dbReference type="ChEBI" id="CHEBI:29108"/>
        <label>3</label>
    </ligand>
</feature>
<evidence type="ECO:0000256" key="7">
    <source>
        <dbReference type="PIRSR" id="PIRSR621190-1"/>
    </source>
</evidence>
<feature type="binding site" evidence="8">
    <location>
        <position position="202"/>
    </location>
    <ligand>
        <name>Zn(2+)</name>
        <dbReference type="ChEBI" id="CHEBI:29105"/>
        <label>2</label>
        <note>catalytic</note>
    </ligand>
</feature>